<gene>
    <name evidence="1" type="ORF">B9Z65_1397</name>
</gene>
<dbReference type="Gene3D" id="3.10.450.50">
    <property type="match status" value="1"/>
</dbReference>
<evidence type="ECO:0008006" key="3">
    <source>
        <dbReference type="Google" id="ProtNLM"/>
    </source>
</evidence>
<keyword evidence="2" id="KW-1185">Reference proteome</keyword>
<proteinExistence type="predicted"/>
<name>A0A2P7YFT9_9PEZI</name>
<comment type="caution">
    <text evidence="1">The sequence shown here is derived from an EMBL/GenBank/DDBJ whole genome shotgun (WGS) entry which is preliminary data.</text>
</comment>
<accession>A0A2P7YFT9</accession>
<dbReference type="SUPFAM" id="SSF54427">
    <property type="entry name" value="NTF2-like"/>
    <property type="match status" value="1"/>
</dbReference>
<dbReference type="InterPro" id="IPR050977">
    <property type="entry name" value="Fungal_Meroterpenoid_Isomerase"/>
</dbReference>
<dbReference type="PANTHER" id="PTHR39598:SF1">
    <property type="entry name" value="AUSTINOID BIOSYNTHESIS CLUSTERS PROTEIN F-RELATED"/>
    <property type="match status" value="1"/>
</dbReference>
<dbReference type="InterPro" id="IPR032710">
    <property type="entry name" value="NTF2-like_dom_sf"/>
</dbReference>
<organism evidence="1 2">
    <name type="scientific">Elsinoe australis</name>
    <dbReference type="NCBI Taxonomy" id="40998"/>
    <lineage>
        <taxon>Eukaryota</taxon>
        <taxon>Fungi</taxon>
        <taxon>Dikarya</taxon>
        <taxon>Ascomycota</taxon>
        <taxon>Pezizomycotina</taxon>
        <taxon>Dothideomycetes</taxon>
        <taxon>Dothideomycetidae</taxon>
        <taxon>Myriangiales</taxon>
        <taxon>Elsinoaceae</taxon>
        <taxon>Elsinoe</taxon>
    </lineage>
</organism>
<dbReference type="Proteomes" id="UP000243723">
    <property type="component" value="Unassembled WGS sequence"/>
</dbReference>
<protein>
    <recommendedName>
        <fullName evidence="3">SnoaL-like domain-containing protein</fullName>
    </recommendedName>
</protein>
<dbReference type="OrthoDB" id="3758478at2759"/>
<sequence>MSSSTTIALERTLDAYLKAWECYDAKAMISTFSDDVVQRTLPLSLQTPARSRAEIEYILPEIEQILQIEERIADPTSRRASFRALSTADTPLGPWNNEYAVFFEFDETCEKLTRVDEIMDSNFVKDFFPKFKQHMAEKRK</sequence>
<dbReference type="STRING" id="40998.A0A2P7YFT9"/>
<reference evidence="1 2" key="1">
    <citation type="submission" date="2017-05" db="EMBL/GenBank/DDBJ databases">
        <title>Draft genome sequence of Elsinoe australis.</title>
        <authorList>
            <person name="Cheng Q."/>
        </authorList>
    </citation>
    <scope>NUCLEOTIDE SEQUENCE [LARGE SCALE GENOMIC DNA]</scope>
    <source>
        <strain evidence="1 2">NL1</strain>
    </source>
</reference>
<evidence type="ECO:0000313" key="2">
    <source>
        <dbReference type="Proteomes" id="UP000243723"/>
    </source>
</evidence>
<evidence type="ECO:0000313" key="1">
    <source>
        <dbReference type="EMBL" id="PSK34814.1"/>
    </source>
</evidence>
<dbReference type="PANTHER" id="PTHR39598">
    <property type="entry name" value="AUSTINOL SYNTHESIS PROTEIN F-RELATED"/>
    <property type="match status" value="1"/>
</dbReference>
<dbReference type="EMBL" id="NHZQ01000445">
    <property type="protein sequence ID" value="PSK34814.1"/>
    <property type="molecule type" value="Genomic_DNA"/>
</dbReference>
<dbReference type="AlphaFoldDB" id="A0A2P7YFT9"/>